<dbReference type="Pfam" id="PF16130">
    <property type="entry name" value="DUF4842"/>
    <property type="match status" value="1"/>
</dbReference>
<evidence type="ECO:0000256" key="2">
    <source>
        <dbReference type="SAM" id="SignalP"/>
    </source>
</evidence>
<dbReference type="Proteomes" id="UP000451233">
    <property type="component" value="Unassembled WGS sequence"/>
</dbReference>
<dbReference type="NCBIfam" id="TIGR04456">
    <property type="entry name" value="LruC_dom"/>
    <property type="match status" value="1"/>
</dbReference>
<feature type="chain" id="PRO_5029830182" evidence="2">
    <location>
        <begin position="24"/>
        <end position="703"/>
    </location>
</feature>
<feature type="domain" description="DUF4842" evidence="4">
    <location>
        <begin position="479"/>
        <end position="687"/>
    </location>
</feature>
<evidence type="ECO:0000259" key="4">
    <source>
        <dbReference type="Pfam" id="PF16130"/>
    </source>
</evidence>
<dbReference type="Pfam" id="PF13448">
    <property type="entry name" value="DUF4114"/>
    <property type="match status" value="1"/>
</dbReference>
<dbReference type="AlphaFoldDB" id="A0A7K1XZD6"/>
<reference evidence="5 6" key="1">
    <citation type="submission" date="2019-11" db="EMBL/GenBank/DDBJ databases">
        <title>Pedobacter sp. HMF7056 Genome sequencing and assembly.</title>
        <authorList>
            <person name="Kang H."/>
            <person name="Kim H."/>
            <person name="Joh K."/>
        </authorList>
    </citation>
    <scope>NUCLEOTIDE SEQUENCE [LARGE SCALE GENOMIC DNA]</scope>
    <source>
        <strain evidence="5 6">HMF7056</strain>
    </source>
</reference>
<dbReference type="InterPro" id="IPR031025">
    <property type="entry name" value="LruC_dom"/>
</dbReference>
<feature type="signal peptide" evidence="2">
    <location>
        <begin position="1"/>
        <end position="23"/>
    </location>
</feature>
<feature type="domain" description="DUF4114" evidence="3">
    <location>
        <begin position="302"/>
        <end position="400"/>
    </location>
</feature>
<evidence type="ECO:0000313" key="6">
    <source>
        <dbReference type="Proteomes" id="UP000451233"/>
    </source>
</evidence>
<comment type="caution">
    <text evidence="5">The sequence shown here is derived from an EMBL/GenBank/DDBJ whole genome shotgun (WGS) entry which is preliminary data.</text>
</comment>
<evidence type="ECO:0000256" key="1">
    <source>
        <dbReference type="SAM" id="MobiDB-lite"/>
    </source>
</evidence>
<sequence length="703" mass="76256">MKQPILWTLLIATLAVVSCSKEATDEVVDPTAKTIANGFNFSTTKSVELNLRLLTNTNAPMKGVVVSVLKPGTTEKDGVLFKAASDANGYIKGSMTVPSYLDTLMITPNYPGLINNAKVLISGSTLTATLGGVNGASSNVIPEPVGVKKRSTGSKFLADPNYVYPAPYTNSQDAVRTDGNYRQYMGVPKFMLPQADPIPQSLLNYIDASLPEQVAVATHHASYLADQAISVLRVTQAADIWVTFVSEGASYQNSLGYYTYPTNNPPQTKDDIGTVTMVFPNASAHDSKGELFPGDKIKLGTFNAGTSIAFVLIQDAWVSFGEYWGVETSRLNFFTHNALNPEVGTSAPDYFKRHSVLLNDNVHNLFLVGFEDIQRQFANGSLNNGCDNDFNDLVFYATSNPLNSIDPDHVEDVDKGGDDDGDGIPVPADEYPGDPNRAYNETMYWNTLLFEDQWPLKGDYDLNDVVIQYRYTYVKNAANQVVDLKCEYKTLAAGANFKNGFGVEFPFASSLVASVTGQRSVSGYITYAGNGLEAGQVNATIIPFDNQNAVIGNAGAGQVINTEMSQPKVEGDQVTVLMTFTSPVSRATIGDGPFNPFLISNMQRGAEVHLPGHLPTSKANLGLLGTADDASVQGTPSTYYLSSGKWPWAIHIAGSFTYMTERSAIQTGYLHFLDWAASSGALFEDWWSNTGSGYRETQFLYTK</sequence>
<accession>A0A7K1XZD6</accession>
<keyword evidence="2" id="KW-0732">Signal</keyword>
<evidence type="ECO:0000313" key="5">
    <source>
        <dbReference type="EMBL" id="MXV16168.1"/>
    </source>
</evidence>
<gene>
    <name evidence="5" type="ORF">GS398_12705</name>
</gene>
<feature type="region of interest" description="Disordered" evidence="1">
    <location>
        <begin position="414"/>
        <end position="435"/>
    </location>
</feature>
<proteinExistence type="predicted"/>
<protein>
    <submittedName>
        <fullName evidence="5">LruC domain-containing protein</fullName>
    </submittedName>
</protein>
<evidence type="ECO:0000259" key="3">
    <source>
        <dbReference type="Pfam" id="PF13448"/>
    </source>
</evidence>
<organism evidence="5 6">
    <name type="scientific">Hufsiella ginkgonis</name>
    <dbReference type="NCBI Taxonomy" id="2695274"/>
    <lineage>
        <taxon>Bacteria</taxon>
        <taxon>Pseudomonadati</taxon>
        <taxon>Bacteroidota</taxon>
        <taxon>Sphingobacteriia</taxon>
        <taxon>Sphingobacteriales</taxon>
        <taxon>Sphingobacteriaceae</taxon>
        <taxon>Hufsiella</taxon>
    </lineage>
</organism>
<dbReference type="EMBL" id="WVHS01000003">
    <property type="protein sequence ID" value="MXV16168.1"/>
    <property type="molecule type" value="Genomic_DNA"/>
</dbReference>
<dbReference type="InterPro" id="IPR032295">
    <property type="entry name" value="DUF4842"/>
</dbReference>
<dbReference type="RefSeq" id="WP_160907184.1">
    <property type="nucleotide sequence ID" value="NZ_WVHS01000003.1"/>
</dbReference>
<dbReference type="InterPro" id="IPR025193">
    <property type="entry name" value="DUF4114"/>
</dbReference>
<name>A0A7K1XZD6_9SPHI</name>
<keyword evidence="6" id="KW-1185">Reference proteome</keyword>
<dbReference type="PROSITE" id="PS51257">
    <property type="entry name" value="PROKAR_LIPOPROTEIN"/>
    <property type="match status" value="1"/>
</dbReference>